<evidence type="ECO:0000256" key="6">
    <source>
        <dbReference type="ARBA" id="ARBA00023136"/>
    </source>
</evidence>
<evidence type="ECO:0000313" key="9">
    <source>
        <dbReference type="EMBL" id="SER63093.1"/>
    </source>
</evidence>
<proteinExistence type="inferred from homology"/>
<name>A0A1H9QTQ1_9ACTN</name>
<accession>A0A1H9QTQ1</accession>
<dbReference type="RefSeq" id="WP_091967852.1">
    <property type="nucleotide sequence ID" value="NZ_FOGZ01000004.1"/>
</dbReference>
<protein>
    <submittedName>
        <fullName evidence="9">Glutamate transport system permease protein</fullName>
    </submittedName>
</protein>
<gene>
    <name evidence="9" type="ORF">SAMN05443377_10479</name>
</gene>
<sequence length="289" mass="31201">MSEGQSVLFDVPGPRTRRRNRIIGVVGGALILALLAGLVWGLREQLAPRKWQPFADATTWTAYLLPGLLATLRAAVISVLASSAIGLLLGMGRLSHVKAISWLCGLVVEFFRSVPVLMMMVFSYYAYLSTGLFSGDVLSLMGVVTGLTVYNSCVMAELVRAGVHGLPAGQLEAGQAIGLTHSQVLRSIQLPQAISAMLPSLVSQLVIILKDTALGYMITYPELLRAAQYIDAVYGNLVVGFLIVAVIFYILNWSLTRLAHMLEARLRSRRIAPARIVGPGAPLDEVEIS</sequence>
<dbReference type="PANTHER" id="PTHR30614:SF21">
    <property type="entry name" value="AMINO ACID ABC TRANSPORTER PERMEASE"/>
    <property type="match status" value="1"/>
</dbReference>
<feature type="transmembrane region" description="Helical" evidence="7">
    <location>
        <begin position="62"/>
        <end position="90"/>
    </location>
</feature>
<dbReference type="AlphaFoldDB" id="A0A1H9QTQ1"/>
<organism evidence="9 10">
    <name type="scientific">Propionibacterium cyclohexanicum</name>
    <dbReference type="NCBI Taxonomy" id="64702"/>
    <lineage>
        <taxon>Bacteria</taxon>
        <taxon>Bacillati</taxon>
        <taxon>Actinomycetota</taxon>
        <taxon>Actinomycetes</taxon>
        <taxon>Propionibacteriales</taxon>
        <taxon>Propionibacteriaceae</taxon>
        <taxon>Propionibacterium</taxon>
    </lineage>
</organism>
<evidence type="ECO:0000313" key="10">
    <source>
        <dbReference type="Proteomes" id="UP000198815"/>
    </source>
</evidence>
<dbReference type="GO" id="GO:0006865">
    <property type="term" value="P:amino acid transport"/>
    <property type="evidence" value="ECO:0007669"/>
    <property type="project" value="TreeGrafter"/>
</dbReference>
<feature type="domain" description="ABC transmembrane type-1" evidence="8">
    <location>
        <begin position="68"/>
        <end position="255"/>
    </location>
</feature>
<dbReference type="InterPro" id="IPR035906">
    <property type="entry name" value="MetI-like_sf"/>
</dbReference>
<feature type="transmembrane region" description="Helical" evidence="7">
    <location>
        <begin position="132"/>
        <end position="150"/>
    </location>
</feature>
<feature type="transmembrane region" description="Helical" evidence="7">
    <location>
        <begin position="229"/>
        <end position="251"/>
    </location>
</feature>
<dbReference type="Pfam" id="PF00528">
    <property type="entry name" value="BPD_transp_1"/>
    <property type="match status" value="1"/>
</dbReference>
<feature type="transmembrane region" description="Helical" evidence="7">
    <location>
        <begin position="22"/>
        <end position="42"/>
    </location>
</feature>
<dbReference type="PROSITE" id="PS50928">
    <property type="entry name" value="ABC_TM1"/>
    <property type="match status" value="1"/>
</dbReference>
<dbReference type="PANTHER" id="PTHR30614">
    <property type="entry name" value="MEMBRANE COMPONENT OF AMINO ACID ABC TRANSPORTER"/>
    <property type="match status" value="1"/>
</dbReference>
<dbReference type="Proteomes" id="UP000198815">
    <property type="component" value="Unassembled WGS sequence"/>
</dbReference>
<dbReference type="SUPFAM" id="SSF161098">
    <property type="entry name" value="MetI-like"/>
    <property type="match status" value="1"/>
</dbReference>
<reference evidence="9 10" key="1">
    <citation type="submission" date="2016-10" db="EMBL/GenBank/DDBJ databases">
        <authorList>
            <person name="de Groot N.N."/>
        </authorList>
    </citation>
    <scope>NUCLEOTIDE SEQUENCE [LARGE SCALE GENOMIC DNA]</scope>
    <source>
        <strain evidence="9 10">DSM 16859</strain>
    </source>
</reference>
<evidence type="ECO:0000256" key="7">
    <source>
        <dbReference type="RuleBase" id="RU363032"/>
    </source>
</evidence>
<keyword evidence="5 7" id="KW-1133">Transmembrane helix</keyword>
<dbReference type="NCBIfam" id="TIGR01726">
    <property type="entry name" value="HEQRo_perm_3TM"/>
    <property type="match status" value="1"/>
</dbReference>
<dbReference type="Gene3D" id="1.10.3720.10">
    <property type="entry name" value="MetI-like"/>
    <property type="match status" value="1"/>
</dbReference>
<evidence type="ECO:0000256" key="3">
    <source>
        <dbReference type="ARBA" id="ARBA00022475"/>
    </source>
</evidence>
<evidence type="ECO:0000256" key="4">
    <source>
        <dbReference type="ARBA" id="ARBA00022692"/>
    </source>
</evidence>
<comment type="subcellular location">
    <subcellularLocation>
        <location evidence="1 7">Cell membrane</location>
        <topology evidence="1 7">Multi-pass membrane protein</topology>
    </subcellularLocation>
</comment>
<keyword evidence="4 7" id="KW-0812">Transmembrane</keyword>
<dbReference type="GO" id="GO:0043190">
    <property type="term" value="C:ATP-binding cassette (ABC) transporter complex"/>
    <property type="evidence" value="ECO:0007669"/>
    <property type="project" value="InterPro"/>
</dbReference>
<keyword evidence="2 7" id="KW-0813">Transport</keyword>
<evidence type="ECO:0000256" key="1">
    <source>
        <dbReference type="ARBA" id="ARBA00004651"/>
    </source>
</evidence>
<keyword evidence="6 7" id="KW-0472">Membrane</keyword>
<dbReference type="InterPro" id="IPR010065">
    <property type="entry name" value="AA_ABC_transptr_permease_3TM"/>
</dbReference>
<evidence type="ECO:0000256" key="5">
    <source>
        <dbReference type="ARBA" id="ARBA00022989"/>
    </source>
</evidence>
<dbReference type="GO" id="GO:0022857">
    <property type="term" value="F:transmembrane transporter activity"/>
    <property type="evidence" value="ECO:0007669"/>
    <property type="project" value="InterPro"/>
</dbReference>
<comment type="similarity">
    <text evidence="7">Belongs to the binding-protein-dependent transport system permease family.</text>
</comment>
<dbReference type="CDD" id="cd06261">
    <property type="entry name" value="TM_PBP2"/>
    <property type="match status" value="1"/>
</dbReference>
<evidence type="ECO:0000259" key="8">
    <source>
        <dbReference type="PROSITE" id="PS50928"/>
    </source>
</evidence>
<keyword evidence="3" id="KW-1003">Cell membrane</keyword>
<dbReference type="STRING" id="64702.SAMN05443377_10479"/>
<dbReference type="InterPro" id="IPR043429">
    <property type="entry name" value="ArtM/GltK/GlnP/TcyL/YhdX-like"/>
</dbReference>
<dbReference type="OrthoDB" id="4543034at2"/>
<dbReference type="EMBL" id="FOGZ01000004">
    <property type="protein sequence ID" value="SER63093.1"/>
    <property type="molecule type" value="Genomic_DNA"/>
</dbReference>
<feature type="transmembrane region" description="Helical" evidence="7">
    <location>
        <begin position="102"/>
        <end position="126"/>
    </location>
</feature>
<keyword evidence="10" id="KW-1185">Reference proteome</keyword>
<dbReference type="InterPro" id="IPR000515">
    <property type="entry name" value="MetI-like"/>
</dbReference>
<evidence type="ECO:0000256" key="2">
    <source>
        <dbReference type="ARBA" id="ARBA00022448"/>
    </source>
</evidence>